<organism evidence="1 2">
    <name type="scientific">Aspergillus ruber (strain CBS 135680)</name>
    <dbReference type="NCBI Taxonomy" id="1388766"/>
    <lineage>
        <taxon>Eukaryota</taxon>
        <taxon>Fungi</taxon>
        <taxon>Dikarya</taxon>
        <taxon>Ascomycota</taxon>
        <taxon>Pezizomycotina</taxon>
        <taxon>Eurotiomycetes</taxon>
        <taxon>Eurotiomycetidae</taxon>
        <taxon>Eurotiales</taxon>
        <taxon>Aspergillaceae</taxon>
        <taxon>Aspergillus</taxon>
        <taxon>Aspergillus subgen. Aspergillus</taxon>
    </lineage>
</organism>
<gene>
    <name evidence="1" type="ORF">EURHEDRAFT_32336</name>
</gene>
<dbReference type="EMBL" id="KK088411">
    <property type="protein sequence ID" value="EYE99865.1"/>
    <property type="molecule type" value="Genomic_DNA"/>
</dbReference>
<dbReference type="AlphaFoldDB" id="A0A017SU83"/>
<evidence type="ECO:0000313" key="1">
    <source>
        <dbReference type="EMBL" id="EYE99865.1"/>
    </source>
</evidence>
<protein>
    <submittedName>
        <fullName evidence="1">Uncharacterized protein</fullName>
    </submittedName>
</protein>
<name>A0A017SU83_ASPRC</name>
<sequence length="123" mass="13585">MYCATHVLPYIRLSALKPPCSESRRSFWHHLSFSHSRLSLFSFFFLFSSSPHSLSHLLSPLSLSSFLFSLFSLSSIVLHVSLPATFSALIHHLLTCSAMGFGGSRNPSACHSACNSHNFIVIA</sequence>
<keyword evidence="2" id="KW-1185">Reference proteome</keyword>
<evidence type="ECO:0000313" key="2">
    <source>
        <dbReference type="Proteomes" id="UP000019804"/>
    </source>
</evidence>
<dbReference type="GeneID" id="63693461"/>
<proteinExistence type="predicted"/>
<dbReference type="Proteomes" id="UP000019804">
    <property type="component" value="Unassembled WGS sequence"/>
</dbReference>
<dbReference type="HOGENOM" id="CLU_2014794_0_0_1"/>
<dbReference type="RefSeq" id="XP_040643553.1">
    <property type="nucleotide sequence ID" value="XM_040778337.1"/>
</dbReference>
<reference evidence="2" key="1">
    <citation type="journal article" date="2014" name="Nat. Commun.">
        <title>Genomic adaptations of the halophilic Dead Sea filamentous fungus Eurotium rubrum.</title>
        <authorList>
            <person name="Kis-Papo T."/>
            <person name="Weig A.R."/>
            <person name="Riley R."/>
            <person name="Persoh D."/>
            <person name="Salamov A."/>
            <person name="Sun H."/>
            <person name="Lipzen A."/>
            <person name="Wasser S.P."/>
            <person name="Rambold G."/>
            <person name="Grigoriev I.V."/>
            <person name="Nevo E."/>
        </authorList>
    </citation>
    <scope>NUCLEOTIDE SEQUENCE [LARGE SCALE GENOMIC DNA]</scope>
    <source>
        <strain evidence="2">CBS 135680</strain>
    </source>
</reference>
<accession>A0A017SU83</accession>